<dbReference type="Proteomes" id="UP000000268">
    <property type="component" value="Plasmid pREB3"/>
</dbReference>
<organism evidence="1 2">
    <name type="scientific">Acaryochloris marina (strain MBIC 11017)</name>
    <dbReference type="NCBI Taxonomy" id="329726"/>
    <lineage>
        <taxon>Bacteria</taxon>
        <taxon>Bacillati</taxon>
        <taxon>Cyanobacteriota</taxon>
        <taxon>Cyanophyceae</taxon>
        <taxon>Acaryochloridales</taxon>
        <taxon>Acaryochloridaceae</taxon>
        <taxon>Acaryochloris</taxon>
    </lineage>
</organism>
<gene>
    <name evidence="1" type="ordered locus">AM1_C0214</name>
</gene>
<dbReference type="HOGENOM" id="CLU_3003398_0_0_3"/>
<geneLocation type="plasmid" evidence="1 2">
    <name>pREB3</name>
</geneLocation>
<reference evidence="1 2" key="1">
    <citation type="journal article" date="2008" name="Proc. Natl. Acad. Sci. U.S.A.">
        <title>Niche adaptation and genome expansion in the chlorophyll d-producing cyanobacterium Acaryochloris marina.</title>
        <authorList>
            <person name="Swingley W.D."/>
            <person name="Chen M."/>
            <person name="Cheung P.C."/>
            <person name="Conrad A.L."/>
            <person name="Dejesa L.C."/>
            <person name="Hao J."/>
            <person name="Honchak B.M."/>
            <person name="Karbach L.E."/>
            <person name="Kurdoglu A."/>
            <person name="Lahiri S."/>
            <person name="Mastrian S.D."/>
            <person name="Miyashita H."/>
            <person name="Page L."/>
            <person name="Ramakrishna P."/>
            <person name="Satoh S."/>
            <person name="Sattley W.M."/>
            <person name="Shimada Y."/>
            <person name="Taylor H.L."/>
            <person name="Tomo T."/>
            <person name="Tsuchiya T."/>
            <person name="Wang Z.T."/>
            <person name="Raymond J."/>
            <person name="Mimuro M."/>
            <person name="Blankenship R.E."/>
            <person name="Touchman J.W."/>
        </authorList>
    </citation>
    <scope>NUCLEOTIDE SEQUENCE [LARGE SCALE GENOMIC DNA]</scope>
    <source>
        <strain evidence="2">MBIC 11017</strain>
        <plasmid evidence="2">Plasmid pREB3</plasmid>
    </source>
</reference>
<dbReference type="KEGG" id="amr:AM1_C0214"/>
<evidence type="ECO:0000313" key="2">
    <source>
        <dbReference type="Proteomes" id="UP000000268"/>
    </source>
</evidence>
<evidence type="ECO:0000313" key="1">
    <source>
        <dbReference type="EMBL" id="ABW32149.1"/>
    </source>
</evidence>
<keyword evidence="1" id="KW-0614">Plasmid</keyword>
<name>A8ZMV0_ACAM1</name>
<accession>A8ZMV0</accession>
<proteinExistence type="predicted"/>
<keyword evidence="2" id="KW-1185">Reference proteome</keyword>
<sequence>MFDWQVHIPNIINSYHLCILFSKNQVIDTYYYHLIEFPATKNISDTRVSKESYLWQ</sequence>
<dbReference type="AlphaFoldDB" id="A8ZMV0"/>
<dbReference type="EMBL" id="CP000840">
    <property type="protein sequence ID" value="ABW32149.1"/>
    <property type="molecule type" value="Genomic_DNA"/>
</dbReference>
<protein>
    <submittedName>
        <fullName evidence="1">Uncharacterized protein</fullName>
    </submittedName>
</protein>